<dbReference type="RefSeq" id="WP_337319987.1">
    <property type="nucleotide sequence ID" value="NZ_JBBDGN010000008.1"/>
</dbReference>
<reference evidence="1 2" key="1">
    <citation type="submission" date="2024-02" db="EMBL/GenBank/DDBJ databases">
        <authorList>
            <person name="Saticioglu I.B."/>
        </authorList>
    </citation>
    <scope>NUCLEOTIDE SEQUENCE [LARGE SCALE GENOMIC DNA]</scope>
    <source>
        <strain evidence="1 2">Mu-43</strain>
    </source>
</reference>
<keyword evidence="2" id="KW-1185">Reference proteome</keyword>
<protein>
    <submittedName>
        <fullName evidence="1">Uncharacterized protein</fullName>
    </submittedName>
</protein>
<evidence type="ECO:0000313" key="1">
    <source>
        <dbReference type="EMBL" id="MEJ1091960.1"/>
    </source>
</evidence>
<dbReference type="EMBL" id="JBBDGN010000008">
    <property type="protein sequence ID" value="MEJ1091960.1"/>
    <property type="molecule type" value="Genomic_DNA"/>
</dbReference>
<evidence type="ECO:0000313" key="2">
    <source>
        <dbReference type="Proteomes" id="UP001366085"/>
    </source>
</evidence>
<organism evidence="1 2">
    <name type="scientific">Microbacterium istanbulense</name>
    <dbReference type="NCBI Taxonomy" id="3122049"/>
    <lineage>
        <taxon>Bacteria</taxon>
        <taxon>Bacillati</taxon>
        <taxon>Actinomycetota</taxon>
        <taxon>Actinomycetes</taxon>
        <taxon>Micrococcales</taxon>
        <taxon>Microbacteriaceae</taxon>
        <taxon>Microbacterium</taxon>
    </lineage>
</organism>
<comment type="caution">
    <text evidence="1">The sequence shown here is derived from an EMBL/GenBank/DDBJ whole genome shotgun (WGS) entry which is preliminary data.</text>
</comment>
<gene>
    <name evidence="1" type="ORF">WDU93_09660</name>
</gene>
<accession>A0ABU8LLR3</accession>
<name>A0ABU8LLR3_9MICO</name>
<proteinExistence type="predicted"/>
<dbReference type="Proteomes" id="UP001366085">
    <property type="component" value="Unassembled WGS sequence"/>
</dbReference>
<sequence>MTPTDTDPRAARTEARASLDALYLSPAASRDLRTRIHRAKVNDLPSILQEAADRREVENAQLREKYADLLAAAKVGFLTDTGIAIQIAEDARAIKDHHRAKDDPEAVRDDARRLRAQGATYAEIERTLRISRERLVVFLRDEPEPKPLTHGTLSTYTNYKCRCDACRKAATDHARAYRERKAREAQAEK</sequence>